<keyword evidence="1" id="KW-0472">Membrane</keyword>
<accession>A0ABU6Q5A6</accession>
<reference evidence="2 3" key="1">
    <citation type="journal article" date="2023" name="Plants (Basel)">
        <title>Bridging the Gap: Combining Genomics and Transcriptomics Approaches to Understand Stylosanthes scabra, an Orphan Legume from the Brazilian Caatinga.</title>
        <authorList>
            <person name="Ferreira-Neto J.R.C."/>
            <person name="da Silva M.D."/>
            <person name="Binneck E."/>
            <person name="de Melo N.F."/>
            <person name="da Silva R.H."/>
            <person name="de Melo A.L.T.M."/>
            <person name="Pandolfi V."/>
            <person name="Bustamante F.O."/>
            <person name="Brasileiro-Vidal A.C."/>
            <person name="Benko-Iseppon A.M."/>
        </authorList>
    </citation>
    <scope>NUCLEOTIDE SEQUENCE [LARGE SCALE GENOMIC DNA]</scope>
    <source>
        <tissue evidence="2">Leaves</tissue>
    </source>
</reference>
<evidence type="ECO:0008006" key="4">
    <source>
        <dbReference type="Google" id="ProtNLM"/>
    </source>
</evidence>
<dbReference type="Proteomes" id="UP001341840">
    <property type="component" value="Unassembled WGS sequence"/>
</dbReference>
<keyword evidence="1" id="KW-0812">Transmembrane</keyword>
<evidence type="ECO:0000313" key="3">
    <source>
        <dbReference type="Proteomes" id="UP001341840"/>
    </source>
</evidence>
<dbReference type="EMBL" id="JASCZI010000012">
    <property type="protein sequence ID" value="MED6106618.1"/>
    <property type="molecule type" value="Genomic_DNA"/>
</dbReference>
<name>A0ABU6Q5A6_9FABA</name>
<evidence type="ECO:0000313" key="2">
    <source>
        <dbReference type="EMBL" id="MED6106618.1"/>
    </source>
</evidence>
<protein>
    <recommendedName>
        <fullName evidence="4">Transmembrane protein</fullName>
    </recommendedName>
</protein>
<proteinExistence type="predicted"/>
<organism evidence="2 3">
    <name type="scientific">Stylosanthes scabra</name>
    <dbReference type="NCBI Taxonomy" id="79078"/>
    <lineage>
        <taxon>Eukaryota</taxon>
        <taxon>Viridiplantae</taxon>
        <taxon>Streptophyta</taxon>
        <taxon>Embryophyta</taxon>
        <taxon>Tracheophyta</taxon>
        <taxon>Spermatophyta</taxon>
        <taxon>Magnoliopsida</taxon>
        <taxon>eudicotyledons</taxon>
        <taxon>Gunneridae</taxon>
        <taxon>Pentapetalae</taxon>
        <taxon>rosids</taxon>
        <taxon>fabids</taxon>
        <taxon>Fabales</taxon>
        <taxon>Fabaceae</taxon>
        <taxon>Papilionoideae</taxon>
        <taxon>50 kb inversion clade</taxon>
        <taxon>dalbergioids sensu lato</taxon>
        <taxon>Dalbergieae</taxon>
        <taxon>Pterocarpus clade</taxon>
        <taxon>Stylosanthes</taxon>
    </lineage>
</organism>
<comment type="caution">
    <text evidence="2">The sequence shown here is derived from an EMBL/GenBank/DDBJ whole genome shotgun (WGS) entry which is preliminary data.</text>
</comment>
<keyword evidence="1" id="KW-1133">Transmembrane helix</keyword>
<keyword evidence="3" id="KW-1185">Reference proteome</keyword>
<feature type="transmembrane region" description="Helical" evidence="1">
    <location>
        <begin position="12"/>
        <end position="32"/>
    </location>
</feature>
<evidence type="ECO:0000256" key="1">
    <source>
        <dbReference type="SAM" id="Phobius"/>
    </source>
</evidence>
<gene>
    <name evidence="2" type="ORF">PIB30_116688</name>
</gene>
<sequence length="126" mass="14956">MTNQHGVSHAPAIILIIIASIIIYSTIAATPLNNKKQESTMKPRKYRWCPKYKDAFNVAKCKERCSKEYENDERREKRCKDYCLELKECIGRCQASFADEQLRNQCYKSCKIRPRPRRRLWLKIIN</sequence>